<dbReference type="PANTHER" id="PTHR15876">
    <property type="entry name" value="TRANSMEMBRANE PROTEIN ADIPOCYTE-ASSOCIATED 1"/>
    <property type="match status" value="1"/>
</dbReference>
<keyword evidence="5 6" id="KW-0472">Membrane</keyword>
<dbReference type="eggNOG" id="KOG4536">
    <property type="taxonomic scope" value="Eukaryota"/>
</dbReference>
<keyword evidence="3 6" id="KW-0812">Transmembrane</keyword>
<dbReference type="Pfam" id="PF10160">
    <property type="entry name" value="Tmemb_40"/>
    <property type="match status" value="1"/>
</dbReference>
<dbReference type="PANTHER" id="PTHR15876:SF8">
    <property type="entry name" value="TRANSMEMBRANE PROTEIN ADIPOCYTE-ASSOCIATED 1"/>
    <property type="match status" value="1"/>
</dbReference>
<comment type="subcellular location">
    <subcellularLocation>
        <location evidence="1">Membrane</location>
        <topology evidence="1">Multi-pass membrane protein</topology>
    </subcellularLocation>
</comment>
<dbReference type="OrthoDB" id="10027388at2759"/>
<dbReference type="OMA" id="TAEYCAL"/>
<sequence>MFLSIGYPVDFGVEEKFEKRTRYWDAAILLPNLLFLLFLILKCGSVIRKLQAGNSPVLRAFTLLVYVSTLVNIIRCIYSMTLSMTDGLEQTVDQTLWIVIKFFYLTAEYCALTFGLLFGHLDNGKSILVALMGTLLVSIPHTAVQVIVEMKIIDN</sequence>
<keyword evidence="8" id="KW-1185">Reference proteome</keyword>
<feature type="transmembrane region" description="Helical" evidence="6">
    <location>
        <begin position="59"/>
        <end position="78"/>
    </location>
</feature>
<proteinExistence type="inferred from homology"/>
<feature type="transmembrane region" description="Helical" evidence="6">
    <location>
        <begin position="98"/>
        <end position="121"/>
    </location>
</feature>
<evidence type="ECO:0000256" key="6">
    <source>
        <dbReference type="SAM" id="Phobius"/>
    </source>
</evidence>
<dbReference type="EMBL" id="GL379988">
    <property type="protein sequence ID" value="EGT41138.1"/>
    <property type="molecule type" value="Genomic_DNA"/>
</dbReference>
<feature type="transmembrane region" description="Helical" evidence="6">
    <location>
        <begin position="127"/>
        <end position="148"/>
    </location>
</feature>
<gene>
    <name evidence="7" type="ORF">CAEBREN_13060</name>
</gene>
<dbReference type="InterPro" id="IPR018781">
    <property type="entry name" value="TPRA1/CAND2/CAND8"/>
</dbReference>
<evidence type="ECO:0000256" key="4">
    <source>
        <dbReference type="ARBA" id="ARBA00022989"/>
    </source>
</evidence>
<dbReference type="HOGENOM" id="CLU_1697053_0_0_1"/>
<protein>
    <submittedName>
        <fullName evidence="7">Uncharacterized protein</fullName>
    </submittedName>
</protein>
<feature type="transmembrane region" description="Helical" evidence="6">
    <location>
        <begin position="26"/>
        <end position="47"/>
    </location>
</feature>
<dbReference type="GO" id="GO:0004930">
    <property type="term" value="F:G protein-coupled receptor activity"/>
    <property type="evidence" value="ECO:0007669"/>
    <property type="project" value="TreeGrafter"/>
</dbReference>
<evidence type="ECO:0000256" key="5">
    <source>
        <dbReference type="ARBA" id="ARBA00023136"/>
    </source>
</evidence>
<reference evidence="8" key="1">
    <citation type="submission" date="2011-07" db="EMBL/GenBank/DDBJ databases">
        <authorList>
            <consortium name="Caenorhabditis brenneri Sequencing and Analysis Consortium"/>
            <person name="Wilson R.K."/>
        </authorList>
    </citation>
    <scope>NUCLEOTIDE SEQUENCE [LARGE SCALE GENOMIC DNA]</scope>
    <source>
        <strain evidence="8">PB2801</strain>
    </source>
</reference>
<keyword evidence="4 6" id="KW-1133">Transmembrane helix</keyword>
<dbReference type="AlphaFoldDB" id="G0NZB2"/>
<dbReference type="GO" id="GO:0005886">
    <property type="term" value="C:plasma membrane"/>
    <property type="evidence" value="ECO:0007669"/>
    <property type="project" value="TreeGrafter"/>
</dbReference>
<name>G0NZB2_CAEBE</name>
<evidence type="ECO:0000256" key="1">
    <source>
        <dbReference type="ARBA" id="ARBA00004141"/>
    </source>
</evidence>
<organism evidence="8">
    <name type="scientific">Caenorhabditis brenneri</name>
    <name type="common">Nematode worm</name>
    <dbReference type="NCBI Taxonomy" id="135651"/>
    <lineage>
        <taxon>Eukaryota</taxon>
        <taxon>Metazoa</taxon>
        <taxon>Ecdysozoa</taxon>
        <taxon>Nematoda</taxon>
        <taxon>Chromadorea</taxon>
        <taxon>Rhabditida</taxon>
        <taxon>Rhabditina</taxon>
        <taxon>Rhabditomorpha</taxon>
        <taxon>Rhabditoidea</taxon>
        <taxon>Rhabditidae</taxon>
        <taxon>Peloderinae</taxon>
        <taxon>Caenorhabditis</taxon>
    </lineage>
</organism>
<evidence type="ECO:0000313" key="8">
    <source>
        <dbReference type="Proteomes" id="UP000008068"/>
    </source>
</evidence>
<evidence type="ECO:0000256" key="2">
    <source>
        <dbReference type="ARBA" id="ARBA00010125"/>
    </source>
</evidence>
<accession>G0NZB2</accession>
<dbReference type="STRING" id="135651.G0NZB2"/>
<comment type="similarity">
    <text evidence="2">Belongs to the UPF0359 family.</text>
</comment>
<dbReference type="Proteomes" id="UP000008068">
    <property type="component" value="Unassembled WGS sequence"/>
</dbReference>
<evidence type="ECO:0000313" key="7">
    <source>
        <dbReference type="EMBL" id="EGT41138.1"/>
    </source>
</evidence>
<dbReference type="InParanoid" id="G0NZB2"/>
<evidence type="ECO:0000256" key="3">
    <source>
        <dbReference type="ARBA" id="ARBA00022692"/>
    </source>
</evidence>